<keyword evidence="1" id="KW-0472">Membrane</keyword>
<evidence type="ECO:0000313" key="3">
    <source>
        <dbReference type="Proteomes" id="UP000195991"/>
    </source>
</evidence>
<keyword evidence="1" id="KW-1133">Transmembrane helix</keyword>
<reference evidence="2 3" key="1">
    <citation type="submission" date="2016-08" db="EMBL/GenBank/DDBJ databases">
        <authorList>
            <person name="Seilhamer J.J."/>
        </authorList>
    </citation>
    <scope>NUCLEOTIDE SEQUENCE [LARGE SCALE GENOMIC DNA]</scope>
    <source>
        <strain evidence="2 3">IEBC_T61001</strain>
    </source>
</reference>
<keyword evidence="1" id="KW-0812">Transmembrane</keyword>
<organism evidence="2 3">
    <name type="scientific">Bacillus thuringiensis</name>
    <dbReference type="NCBI Taxonomy" id="1428"/>
    <lineage>
        <taxon>Bacteria</taxon>
        <taxon>Bacillati</taxon>
        <taxon>Bacillota</taxon>
        <taxon>Bacilli</taxon>
        <taxon>Bacillales</taxon>
        <taxon>Bacillaceae</taxon>
        <taxon>Bacillus</taxon>
        <taxon>Bacillus cereus group</taxon>
    </lineage>
</organism>
<dbReference type="EMBL" id="FMBI01000047">
    <property type="protein sequence ID" value="SCC66976.1"/>
    <property type="molecule type" value="Genomic_DNA"/>
</dbReference>
<evidence type="ECO:0000313" key="2">
    <source>
        <dbReference type="EMBL" id="SCC66976.1"/>
    </source>
</evidence>
<name>A0A1C4GFQ4_BACTU</name>
<gene>
    <name evidence="2" type="ORF">BTT61001_05793</name>
</gene>
<sequence length="44" mass="4957">MSHAKFITLTTLAVIPWSVIFVYLGFKLGTEWESINKVAGPYVK</sequence>
<dbReference type="AlphaFoldDB" id="A0A1C4GFQ4"/>
<proteinExistence type="predicted"/>
<accession>A0A1C4GFQ4</accession>
<dbReference type="Proteomes" id="UP000195991">
    <property type="component" value="Unassembled WGS sequence"/>
</dbReference>
<feature type="transmembrane region" description="Helical" evidence="1">
    <location>
        <begin position="6"/>
        <end position="26"/>
    </location>
</feature>
<protein>
    <submittedName>
        <fullName evidence="2">Uncharacterized protein</fullName>
    </submittedName>
</protein>
<evidence type="ECO:0000256" key="1">
    <source>
        <dbReference type="SAM" id="Phobius"/>
    </source>
</evidence>